<dbReference type="Gene3D" id="2.30.30.230">
    <property type="entry name" value="Fumarylacetoacetase, N-terminal domain"/>
    <property type="match status" value="1"/>
</dbReference>
<keyword evidence="8" id="KW-0460">Magnesium</keyword>
<dbReference type="PANTHER" id="PTHR43069">
    <property type="entry name" value="FUMARYLACETOACETASE"/>
    <property type="match status" value="1"/>
</dbReference>
<keyword evidence="6 13" id="KW-0378">Hydrolase</keyword>
<comment type="caution">
    <text evidence="13">The sequence shown here is derived from an EMBL/GenBank/DDBJ whole genome shotgun (WGS) entry which is preliminary data.</text>
</comment>
<evidence type="ECO:0000256" key="9">
    <source>
        <dbReference type="ARBA" id="ARBA00022878"/>
    </source>
</evidence>
<evidence type="ECO:0000256" key="6">
    <source>
        <dbReference type="ARBA" id="ARBA00022801"/>
    </source>
</evidence>
<proteinExistence type="predicted"/>
<evidence type="ECO:0000256" key="5">
    <source>
        <dbReference type="ARBA" id="ARBA00022723"/>
    </source>
</evidence>
<reference evidence="13" key="1">
    <citation type="submission" date="2023-06" db="EMBL/GenBank/DDBJ databases">
        <title>Genomic of Parafulvivirga corallium.</title>
        <authorList>
            <person name="Wang G."/>
        </authorList>
    </citation>
    <scope>NUCLEOTIDE SEQUENCE</scope>
    <source>
        <strain evidence="13">BMA10</strain>
    </source>
</reference>
<dbReference type="Gene3D" id="3.90.850.10">
    <property type="entry name" value="Fumarylacetoacetase-like, C-terminal domain"/>
    <property type="match status" value="1"/>
</dbReference>
<evidence type="ECO:0000256" key="8">
    <source>
        <dbReference type="ARBA" id="ARBA00022842"/>
    </source>
</evidence>
<evidence type="ECO:0000256" key="3">
    <source>
        <dbReference type="ARBA" id="ARBA00004782"/>
    </source>
</evidence>
<keyword evidence="10" id="KW-0585">Phenylalanine catabolism</keyword>
<dbReference type="PANTHER" id="PTHR43069:SF2">
    <property type="entry name" value="FUMARYLACETOACETASE"/>
    <property type="match status" value="1"/>
</dbReference>
<dbReference type="InterPro" id="IPR011234">
    <property type="entry name" value="Fumarylacetoacetase-like_C"/>
</dbReference>
<dbReference type="InterPro" id="IPR036663">
    <property type="entry name" value="Fumarylacetoacetase_C_sf"/>
</dbReference>
<keyword evidence="5" id="KW-0479">Metal-binding</keyword>
<feature type="domain" description="Fumarylacetoacetase N-terminal" evidence="12">
    <location>
        <begin position="20"/>
        <end position="122"/>
    </location>
</feature>
<dbReference type="InterPro" id="IPR015377">
    <property type="entry name" value="Fumarylacetoacetase_N"/>
</dbReference>
<sequence length="426" mass="48373">MSLSTSWVSVPENSDFSLYNLPFGIFKTDKKGPRVGVAIGNEVLDLSYLEKKGYFKGIDLKDKKVFGRRYLNDFMALGKPVTNRIRERIFELLKSENDELRDHDKHRSRALFKQSEVRMMMPVKVGNYTDFYSSKEHATNVGTMFRDPDNALFPNWKHIPVGYHGRASSIVVSGESVRRPKGQMMPQGAEVPVFGPCRLLDFELEMAFITCKEVELGESVTTHNAEDHIFGFVLFNDWSARDIQKWEYVPLGPFLAKNFASSISPWVVTIEALQQFRVEGPEQDPKVLPYLEFEGKKNFDIDLEVSIMPGNGEEQVVCRSNFKHLYWNVNQQLAHHTVNGCNIQVGDMYASGTISGPTPESYGSMLEIAWQGTKPVKMSDGSERKFIHDGDTVIMRGHAKNNGMRVGFGEVRTKVLPATFYENEDN</sequence>
<dbReference type="InterPro" id="IPR005959">
    <property type="entry name" value="Fumarylacetoacetase"/>
</dbReference>
<evidence type="ECO:0000256" key="2">
    <source>
        <dbReference type="ARBA" id="ARBA00001946"/>
    </source>
</evidence>
<dbReference type="Pfam" id="PF09298">
    <property type="entry name" value="FAA_hydrolase_N"/>
    <property type="match status" value="1"/>
</dbReference>
<evidence type="ECO:0000313" key="13">
    <source>
        <dbReference type="EMBL" id="MDN5200875.1"/>
    </source>
</evidence>
<dbReference type="SUPFAM" id="SSF63433">
    <property type="entry name" value="Fumarylacetoacetate hydrolase, FAH, N-terminal domain"/>
    <property type="match status" value="1"/>
</dbReference>
<evidence type="ECO:0000259" key="12">
    <source>
        <dbReference type="Pfam" id="PF09298"/>
    </source>
</evidence>
<dbReference type="SUPFAM" id="SSF56529">
    <property type="entry name" value="FAH"/>
    <property type="match status" value="1"/>
</dbReference>
<comment type="pathway">
    <text evidence="3">Amino-acid degradation; L-phenylalanine degradation; acetoacetate and fumarate from L-phenylalanine: step 6/6.</text>
</comment>
<dbReference type="Proteomes" id="UP001172082">
    <property type="component" value="Unassembled WGS sequence"/>
</dbReference>
<evidence type="ECO:0000256" key="10">
    <source>
        <dbReference type="ARBA" id="ARBA00023232"/>
    </source>
</evidence>
<dbReference type="GO" id="GO:0004334">
    <property type="term" value="F:fumarylacetoacetase activity"/>
    <property type="evidence" value="ECO:0007669"/>
    <property type="project" value="UniProtKB-EC"/>
</dbReference>
<dbReference type="NCBIfam" id="TIGR01266">
    <property type="entry name" value="fum_ac_acetase"/>
    <property type="match status" value="1"/>
</dbReference>
<organism evidence="13 14">
    <name type="scientific">Splendidivirga corallicola</name>
    <dbReference type="NCBI Taxonomy" id="3051826"/>
    <lineage>
        <taxon>Bacteria</taxon>
        <taxon>Pseudomonadati</taxon>
        <taxon>Bacteroidota</taxon>
        <taxon>Cytophagia</taxon>
        <taxon>Cytophagales</taxon>
        <taxon>Splendidivirgaceae</taxon>
        <taxon>Splendidivirga</taxon>
    </lineage>
</organism>
<keyword evidence="14" id="KW-1185">Reference proteome</keyword>
<dbReference type="Pfam" id="PF01557">
    <property type="entry name" value="FAA_hydrolase"/>
    <property type="match status" value="1"/>
</dbReference>
<gene>
    <name evidence="13" type="primary">fahA</name>
    <name evidence="13" type="ORF">QQ008_05870</name>
</gene>
<dbReference type="RefSeq" id="WP_346750905.1">
    <property type="nucleotide sequence ID" value="NZ_JAUJEA010000002.1"/>
</dbReference>
<accession>A0ABT8KJJ5</accession>
<dbReference type="EC" id="3.7.1.2" evidence="4"/>
<evidence type="ECO:0000256" key="4">
    <source>
        <dbReference type="ARBA" id="ARBA00012094"/>
    </source>
</evidence>
<dbReference type="InterPro" id="IPR036462">
    <property type="entry name" value="Fumarylacetoacetase_N_sf"/>
</dbReference>
<name>A0ABT8KJJ5_9BACT</name>
<keyword evidence="7" id="KW-0106">Calcium</keyword>
<comment type="cofactor">
    <cofactor evidence="2">
        <name>Mg(2+)</name>
        <dbReference type="ChEBI" id="CHEBI:18420"/>
    </cofactor>
</comment>
<evidence type="ECO:0000313" key="14">
    <source>
        <dbReference type="Proteomes" id="UP001172082"/>
    </source>
</evidence>
<keyword evidence="9" id="KW-0828">Tyrosine catabolism</keyword>
<feature type="domain" description="Fumarylacetoacetase-like C-terminal" evidence="11">
    <location>
        <begin position="128"/>
        <end position="415"/>
    </location>
</feature>
<evidence type="ECO:0000256" key="1">
    <source>
        <dbReference type="ARBA" id="ARBA00001913"/>
    </source>
</evidence>
<protein>
    <recommendedName>
        <fullName evidence="4">fumarylacetoacetase</fullName>
        <ecNumber evidence="4">3.7.1.2</ecNumber>
    </recommendedName>
</protein>
<evidence type="ECO:0000256" key="7">
    <source>
        <dbReference type="ARBA" id="ARBA00022837"/>
    </source>
</evidence>
<dbReference type="EMBL" id="JAUJEA010000002">
    <property type="protein sequence ID" value="MDN5200875.1"/>
    <property type="molecule type" value="Genomic_DNA"/>
</dbReference>
<comment type="cofactor">
    <cofactor evidence="1">
        <name>Ca(2+)</name>
        <dbReference type="ChEBI" id="CHEBI:29108"/>
    </cofactor>
</comment>
<evidence type="ECO:0000259" key="11">
    <source>
        <dbReference type="Pfam" id="PF01557"/>
    </source>
</evidence>